<reference evidence="1" key="2">
    <citation type="journal article" date="2015" name="Data Brief">
        <title>Shoot transcriptome of the giant reed, Arundo donax.</title>
        <authorList>
            <person name="Barrero R.A."/>
            <person name="Guerrero F.D."/>
            <person name="Moolhuijzen P."/>
            <person name="Goolsby J.A."/>
            <person name="Tidwell J."/>
            <person name="Bellgard S.E."/>
            <person name="Bellgard M.I."/>
        </authorList>
    </citation>
    <scope>NUCLEOTIDE SEQUENCE</scope>
    <source>
        <tissue evidence="1">Shoot tissue taken approximately 20 cm above the soil surface</tissue>
    </source>
</reference>
<dbReference type="EMBL" id="GBRH01227418">
    <property type="protein sequence ID" value="JAD70477.1"/>
    <property type="molecule type" value="Transcribed_RNA"/>
</dbReference>
<evidence type="ECO:0000313" key="1">
    <source>
        <dbReference type="EMBL" id="JAD70477.1"/>
    </source>
</evidence>
<name>A0A0A9CG50_ARUDO</name>
<proteinExistence type="predicted"/>
<organism evidence="1">
    <name type="scientific">Arundo donax</name>
    <name type="common">Giant reed</name>
    <name type="synonym">Donax arundinaceus</name>
    <dbReference type="NCBI Taxonomy" id="35708"/>
    <lineage>
        <taxon>Eukaryota</taxon>
        <taxon>Viridiplantae</taxon>
        <taxon>Streptophyta</taxon>
        <taxon>Embryophyta</taxon>
        <taxon>Tracheophyta</taxon>
        <taxon>Spermatophyta</taxon>
        <taxon>Magnoliopsida</taxon>
        <taxon>Liliopsida</taxon>
        <taxon>Poales</taxon>
        <taxon>Poaceae</taxon>
        <taxon>PACMAD clade</taxon>
        <taxon>Arundinoideae</taxon>
        <taxon>Arundineae</taxon>
        <taxon>Arundo</taxon>
    </lineage>
</organism>
<reference evidence="1" key="1">
    <citation type="submission" date="2014-09" db="EMBL/GenBank/DDBJ databases">
        <authorList>
            <person name="Magalhaes I.L.F."/>
            <person name="Oliveira U."/>
            <person name="Santos F.R."/>
            <person name="Vidigal T.H.D.A."/>
            <person name="Brescovit A.D."/>
            <person name="Santos A.J."/>
        </authorList>
    </citation>
    <scope>NUCLEOTIDE SEQUENCE</scope>
    <source>
        <tissue evidence="1">Shoot tissue taken approximately 20 cm above the soil surface</tissue>
    </source>
</reference>
<dbReference type="AlphaFoldDB" id="A0A0A9CG50"/>
<sequence length="72" mass="8154">MVTSHLTILVRSHALWEVRISHLIRLKPCNYLEAGSGYGHQEKTWEAVSSNSRSGNPCVYMTSNHLKSRDSL</sequence>
<protein>
    <submittedName>
        <fullName evidence="1">Uncharacterized protein</fullName>
    </submittedName>
</protein>
<accession>A0A0A9CG50</accession>